<feature type="transmembrane region" description="Helical" evidence="2">
    <location>
        <begin position="78"/>
        <end position="96"/>
    </location>
</feature>
<dbReference type="RefSeq" id="WP_263608008.1">
    <property type="nucleotide sequence ID" value="NZ_JAOVQM010000002.1"/>
</dbReference>
<evidence type="ECO:0000256" key="2">
    <source>
        <dbReference type="SAM" id="Phobius"/>
    </source>
</evidence>
<dbReference type="Proteomes" id="UP001177160">
    <property type="component" value="Unassembled WGS sequence"/>
</dbReference>
<dbReference type="Pfam" id="PF22564">
    <property type="entry name" value="HAAS"/>
    <property type="match status" value="1"/>
</dbReference>
<sequence length="318" mass="36407">MKADYLVSLKEALNKYTNNYADIKDILKDYEEMYEDGLASGKSEAAIEAMLGDPHEVVEALKDTLTQKQVRRTQGNKIVAVSPFIATICFFISGFYFDGWQYGWLFFLMIPMLGIIFNSPRRDRIVALAPFISVIAMMLIGFLTGYWEYAWLPFLSIPVLGYFTHGKKLDAWVFFILILLGIAGYVVFGQMYGFNLSWLSFTPAIIYSFLRGDIAISFGNLQGQERRKTLFFLGFSISMIALFLLIGYFYNAWAWSWQFVLFIPMMAVSLFGRANIIALMPFISVIIFYSLGYFLDMFHISWIAFLLIPITAILASKN</sequence>
<keyword evidence="2" id="KW-1133">Transmembrane helix</keyword>
<feature type="coiled-coil region" evidence="1">
    <location>
        <begin position="6"/>
        <end position="33"/>
    </location>
</feature>
<keyword evidence="1" id="KW-0175">Coiled coil</keyword>
<feature type="transmembrane region" description="Helical" evidence="2">
    <location>
        <begin position="102"/>
        <end position="118"/>
    </location>
</feature>
<feature type="transmembrane region" description="Helical" evidence="2">
    <location>
        <begin position="276"/>
        <end position="294"/>
    </location>
</feature>
<keyword evidence="2" id="KW-0472">Membrane</keyword>
<feature type="transmembrane region" description="Helical" evidence="2">
    <location>
        <begin position="125"/>
        <end position="143"/>
    </location>
</feature>
<reference evidence="3" key="1">
    <citation type="submission" date="2022-09" db="EMBL/GenBank/DDBJ databases">
        <title>Novel Mycoplasma species identified in domestic and wild animals.</title>
        <authorList>
            <person name="Volokhov D.V."/>
            <person name="Furtak V.A."/>
            <person name="Zagorodnyaya T.A."/>
        </authorList>
    </citation>
    <scope>NUCLEOTIDE SEQUENCE</scope>
    <source>
        <strain evidence="3">Oakley</strain>
    </source>
</reference>
<name>A0ABT2Y798_9MOLU</name>
<accession>A0ABT2Y798</accession>
<evidence type="ECO:0000256" key="1">
    <source>
        <dbReference type="SAM" id="Coils"/>
    </source>
</evidence>
<feature type="transmembrane region" description="Helical" evidence="2">
    <location>
        <begin position="230"/>
        <end position="249"/>
    </location>
</feature>
<organism evidence="3 4">
    <name type="scientific">Paracholeplasma manati</name>
    <dbReference type="NCBI Taxonomy" id="591373"/>
    <lineage>
        <taxon>Bacteria</taxon>
        <taxon>Bacillati</taxon>
        <taxon>Mycoplasmatota</taxon>
        <taxon>Mollicutes</taxon>
        <taxon>Acholeplasmatales</taxon>
        <taxon>Acholeplasmataceae</taxon>
        <taxon>Paracholeplasma</taxon>
    </lineage>
</organism>
<dbReference type="EMBL" id="JAOVQM010000002">
    <property type="protein sequence ID" value="MCV2231855.1"/>
    <property type="molecule type" value="Genomic_DNA"/>
</dbReference>
<keyword evidence="4" id="KW-1185">Reference proteome</keyword>
<protein>
    <submittedName>
        <fullName evidence="3">DUF1700 domain-containing protein</fullName>
    </submittedName>
</protein>
<proteinExistence type="predicted"/>
<evidence type="ECO:0000313" key="3">
    <source>
        <dbReference type="EMBL" id="MCV2231855.1"/>
    </source>
</evidence>
<keyword evidence="2" id="KW-0812">Transmembrane</keyword>
<feature type="transmembrane region" description="Helical" evidence="2">
    <location>
        <begin position="300"/>
        <end position="316"/>
    </location>
</feature>
<comment type="caution">
    <text evidence="3">The sequence shown here is derived from an EMBL/GenBank/DDBJ whole genome shotgun (WGS) entry which is preliminary data.</text>
</comment>
<gene>
    <name evidence="3" type="ORF">N7548_03335</name>
</gene>
<feature type="transmembrane region" description="Helical" evidence="2">
    <location>
        <begin position="172"/>
        <end position="192"/>
    </location>
</feature>
<evidence type="ECO:0000313" key="4">
    <source>
        <dbReference type="Proteomes" id="UP001177160"/>
    </source>
</evidence>